<dbReference type="InterPro" id="IPR000713">
    <property type="entry name" value="Mur_ligase_N"/>
</dbReference>
<dbReference type="HAMAP" id="MF_02019">
    <property type="entry name" value="MurF"/>
    <property type="match status" value="1"/>
</dbReference>
<evidence type="ECO:0000256" key="5">
    <source>
        <dbReference type="ARBA" id="ARBA00022840"/>
    </source>
</evidence>
<keyword evidence="7 10" id="KW-0573">Peptidoglycan synthesis</keyword>
<comment type="caution">
    <text evidence="15">The sequence shown here is derived from an EMBL/GenBank/DDBJ whole genome shotgun (WGS) entry which is preliminary data.</text>
</comment>
<dbReference type="Gene3D" id="3.90.190.20">
    <property type="entry name" value="Mur ligase, C-terminal domain"/>
    <property type="match status" value="1"/>
</dbReference>
<evidence type="ECO:0000256" key="4">
    <source>
        <dbReference type="ARBA" id="ARBA00022741"/>
    </source>
</evidence>
<protein>
    <recommendedName>
        <fullName evidence="10 11">UDP-N-acetylmuramoyl-tripeptide--D-alanyl-D-alanine ligase</fullName>
        <ecNumber evidence="10 11">6.3.2.10</ecNumber>
    </recommendedName>
    <alternativeName>
        <fullName evidence="10">D-alanyl-D-alanine-adding enzyme</fullName>
    </alternativeName>
</protein>
<organism evidence="15 16">
    <name type="scientific">Flammeovirga pacifica</name>
    <dbReference type="NCBI Taxonomy" id="915059"/>
    <lineage>
        <taxon>Bacteria</taxon>
        <taxon>Pseudomonadati</taxon>
        <taxon>Bacteroidota</taxon>
        <taxon>Cytophagia</taxon>
        <taxon>Cytophagales</taxon>
        <taxon>Flammeovirgaceae</taxon>
        <taxon>Flammeovirga</taxon>
    </lineage>
</organism>
<evidence type="ECO:0000313" key="15">
    <source>
        <dbReference type="EMBL" id="OHX65459.1"/>
    </source>
</evidence>
<keyword evidence="4 10" id="KW-0547">Nucleotide-binding</keyword>
<evidence type="ECO:0000256" key="11">
    <source>
        <dbReference type="RuleBase" id="RU004136"/>
    </source>
</evidence>
<accession>A0A1S1YWQ9</accession>
<dbReference type="Pfam" id="PF02875">
    <property type="entry name" value="Mur_ligase_C"/>
    <property type="match status" value="1"/>
</dbReference>
<dbReference type="UniPathway" id="UPA00219"/>
<dbReference type="InterPro" id="IPR013221">
    <property type="entry name" value="Mur_ligase_cen"/>
</dbReference>
<keyword evidence="6 10" id="KW-0133">Cell shape</keyword>
<reference evidence="15 16" key="1">
    <citation type="journal article" date="2012" name="Int. J. Syst. Evol. Microbiol.">
        <title>Flammeovirga pacifica sp. nov., isolated from deep-sea sediment.</title>
        <authorList>
            <person name="Xu H."/>
            <person name="Fu Y."/>
            <person name="Yang N."/>
            <person name="Ding Z."/>
            <person name="Lai Q."/>
            <person name="Zeng R."/>
        </authorList>
    </citation>
    <scope>NUCLEOTIDE SEQUENCE [LARGE SCALE GENOMIC DNA]</scope>
    <source>
        <strain evidence="16">DSM 24597 / LMG 26175 / WPAGA1</strain>
    </source>
</reference>
<evidence type="ECO:0000313" key="16">
    <source>
        <dbReference type="Proteomes" id="UP000179797"/>
    </source>
</evidence>
<comment type="subcellular location">
    <subcellularLocation>
        <location evidence="10 11">Cytoplasm</location>
    </subcellularLocation>
</comment>
<keyword evidence="5 10" id="KW-0067">ATP-binding</keyword>
<proteinExistence type="inferred from homology"/>
<dbReference type="GO" id="GO:0009252">
    <property type="term" value="P:peptidoglycan biosynthetic process"/>
    <property type="evidence" value="ECO:0007669"/>
    <property type="project" value="UniProtKB-UniRule"/>
</dbReference>
<dbReference type="Pfam" id="PF01225">
    <property type="entry name" value="Mur_ligase"/>
    <property type="match status" value="1"/>
</dbReference>
<dbReference type="SUPFAM" id="SSF63418">
    <property type="entry name" value="MurE/MurF N-terminal domain"/>
    <property type="match status" value="1"/>
</dbReference>
<dbReference type="EC" id="6.3.2.10" evidence="10 11"/>
<evidence type="ECO:0000259" key="14">
    <source>
        <dbReference type="Pfam" id="PF08245"/>
    </source>
</evidence>
<dbReference type="GO" id="GO:0071555">
    <property type="term" value="P:cell wall organization"/>
    <property type="evidence" value="ECO:0007669"/>
    <property type="project" value="UniProtKB-KW"/>
</dbReference>
<dbReference type="RefSeq" id="WP_044225402.1">
    <property type="nucleotide sequence ID" value="NZ_JRYR02000001.1"/>
</dbReference>
<feature type="domain" description="Mur ligase C-terminal" evidence="13">
    <location>
        <begin position="299"/>
        <end position="415"/>
    </location>
</feature>
<dbReference type="PANTHER" id="PTHR43024">
    <property type="entry name" value="UDP-N-ACETYLMURAMOYL-TRIPEPTIDE--D-ALANYL-D-ALANINE LIGASE"/>
    <property type="match status" value="1"/>
</dbReference>
<evidence type="ECO:0000256" key="3">
    <source>
        <dbReference type="ARBA" id="ARBA00022618"/>
    </source>
</evidence>
<keyword evidence="1 10" id="KW-0963">Cytoplasm</keyword>
<dbReference type="EMBL" id="JRYR02000001">
    <property type="protein sequence ID" value="OHX65459.1"/>
    <property type="molecule type" value="Genomic_DNA"/>
</dbReference>
<comment type="pathway">
    <text evidence="10 11">Cell wall biogenesis; peptidoglycan biosynthesis.</text>
</comment>
<dbReference type="InterPro" id="IPR036615">
    <property type="entry name" value="Mur_ligase_C_dom_sf"/>
</dbReference>
<sequence length="427" mass="47823">MKIQDIYSLFLSANGITTDSRNITKNALFFALKGGNFDGNKYAKGALEKGASYAIVDDESIATSQQYILVDDVLSTLQELAQYHRQQFDIPVIAITGSNGKTTTKEILLKVCETTFKTHATKGNFNNHIGVPLTLLEMPQDTEVALIEMGDNHVGEVAELVKIALPNHGFVTNIGKDHIEGFGSFDQNIRAKSEIFDYLIKNDGIIYINSQDELLMNMSKRMKSPVFYGGEYDFSNLIFKEVNPFIVYEDRKETTVETNLFGAYNFENIQTAFCVGKNLGIDADKMNEAISSYVPSNNRSEIVKTKKNTLILDAYNANPSSVEVALENLKLIDSDKKKYVVLGDMFELGDISSQEHKNIIDKAIELGFETSLFIGERFAEHSSEKAQFFNHKDDAIQYLKDHPINNGIVLIKGSRSMGLEVLKDYFD</sequence>
<dbReference type="GO" id="GO:0005737">
    <property type="term" value="C:cytoplasm"/>
    <property type="evidence" value="ECO:0007669"/>
    <property type="project" value="UniProtKB-SubCell"/>
</dbReference>
<dbReference type="InterPro" id="IPR004101">
    <property type="entry name" value="Mur_ligase_C"/>
</dbReference>
<dbReference type="SUPFAM" id="SSF53623">
    <property type="entry name" value="MurD-like peptide ligases, catalytic domain"/>
    <property type="match status" value="1"/>
</dbReference>
<dbReference type="AlphaFoldDB" id="A0A1S1YWQ9"/>
<gene>
    <name evidence="10" type="primary">murF</name>
    <name evidence="15" type="ORF">NH26_03395</name>
</gene>
<dbReference type="STRING" id="915059.NH26_03395"/>
<dbReference type="Gene3D" id="3.40.1190.10">
    <property type="entry name" value="Mur-like, catalytic domain"/>
    <property type="match status" value="1"/>
</dbReference>
<comment type="catalytic activity">
    <reaction evidence="10 11">
        <text>D-alanyl-D-alanine + UDP-N-acetyl-alpha-D-muramoyl-L-alanyl-gamma-D-glutamyl-meso-2,6-diaminopimelate + ATP = UDP-N-acetyl-alpha-D-muramoyl-L-alanyl-gamma-D-glutamyl-meso-2,6-diaminopimeloyl-D-alanyl-D-alanine + ADP + phosphate + H(+)</text>
        <dbReference type="Rhea" id="RHEA:28374"/>
        <dbReference type="ChEBI" id="CHEBI:15378"/>
        <dbReference type="ChEBI" id="CHEBI:30616"/>
        <dbReference type="ChEBI" id="CHEBI:43474"/>
        <dbReference type="ChEBI" id="CHEBI:57822"/>
        <dbReference type="ChEBI" id="CHEBI:61386"/>
        <dbReference type="ChEBI" id="CHEBI:83905"/>
        <dbReference type="ChEBI" id="CHEBI:456216"/>
        <dbReference type="EC" id="6.3.2.10"/>
    </reaction>
</comment>
<dbReference type="SUPFAM" id="SSF53244">
    <property type="entry name" value="MurD-like peptide ligases, peptide-binding domain"/>
    <property type="match status" value="1"/>
</dbReference>
<name>A0A1S1YWQ9_FLAPC</name>
<comment type="function">
    <text evidence="10 11">Involved in cell wall formation. Catalyzes the final step in the synthesis of UDP-N-acetylmuramoyl-pentapeptide, the precursor of murein.</text>
</comment>
<dbReference type="InterPro" id="IPR005863">
    <property type="entry name" value="UDP-N-AcMur_synth"/>
</dbReference>
<keyword evidence="3 10" id="KW-0132">Cell division</keyword>
<dbReference type="NCBIfam" id="TIGR01143">
    <property type="entry name" value="murF"/>
    <property type="match status" value="1"/>
</dbReference>
<dbReference type="Gene3D" id="3.40.1390.10">
    <property type="entry name" value="MurE/MurF, N-terminal domain"/>
    <property type="match status" value="1"/>
</dbReference>
<comment type="similarity">
    <text evidence="10">Belongs to the MurCDEF family. MurF subfamily.</text>
</comment>
<evidence type="ECO:0000256" key="6">
    <source>
        <dbReference type="ARBA" id="ARBA00022960"/>
    </source>
</evidence>
<feature type="binding site" evidence="10">
    <location>
        <begin position="97"/>
        <end position="103"/>
    </location>
    <ligand>
        <name>ATP</name>
        <dbReference type="ChEBI" id="CHEBI:30616"/>
    </ligand>
</feature>
<evidence type="ECO:0000256" key="9">
    <source>
        <dbReference type="ARBA" id="ARBA00023316"/>
    </source>
</evidence>
<evidence type="ECO:0000256" key="7">
    <source>
        <dbReference type="ARBA" id="ARBA00022984"/>
    </source>
</evidence>
<keyword evidence="2 10" id="KW-0436">Ligase</keyword>
<evidence type="ECO:0000256" key="10">
    <source>
        <dbReference type="HAMAP-Rule" id="MF_02019"/>
    </source>
</evidence>
<dbReference type="GO" id="GO:0005524">
    <property type="term" value="F:ATP binding"/>
    <property type="evidence" value="ECO:0007669"/>
    <property type="project" value="UniProtKB-UniRule"/>
</dbReference>
<dbReference type="GO" id="GO:0047480">
    <property type="term" value="F:UDP-N-acetylmuramoyl-tripeptide-D-alanyl-D-alanine ligase activity"/>
    <property type="evidence" value="ECO:0007669"/>
    <property type="project" value="UniProtKB-UniRule"/>
</dbReference>
<keyword evidence="16" id="KW-1185">Reference proteome</keyword>
<dbReference type="GO" id="GO:0008360">
    <property type="term" value="P:regulation of cell shape"/>
    <property type="evidence" value="ECO:0007669"/>
    <property type="project" value="UniProtKB-KW"/>
</dbReference>
<evidence type="ECO:0000256" key="2">
    <source>
        <dbReference type="ARBA" id="ARBA00022598"/>
    </source>
</evidence>
<evidence type="ECO:0000256" key="8">
    <source>
        <dbReference type="ARBA" id="ARBA00023306"/>
    </source>
</evidence>
<feature type="domain" description="Mur ligase central" evidence="14">
    <location>
        <begin position="95"/>
        <end position="275"/>
    </location>
</feature>
<feature type="domain" description="Mur ligase N-terminal catalytic" evidence="12">
    <location>
        <begin position="14"/>
        <end position="82"/>
    </location>
</feature>
<evidence type="ECO:0000259" key="12">
    <source>
        <dbReference type="Pfam" id="PF01225"/>
    </source>
</evidence>
<dbReference type="InterPro" id="IPR035911">
    <property type="entry name" value="MurE/MurF_N"/>
</dbReference>
<evidence type="ECO:0000259" key="13">
    <source>
        <dbReference type="Pfam" id="PF02875"/>
    </source>
</evidence>
<dbReference type="PANTHER" id="PTHR43024:SF1">
    <property type="entry name" value="UDP-N-ACETYLMURAMOYL-TRIPEPTIDE--D-ALANYL-D-ALANINE LIGASE"/>
    <property type="match status" value="1"/>
</dbReference>
<keyword evidence="9 10" id="KW-0961">Cell wall biogenesis/degradation</keyword>
<dbReference type="Proteomes" id="UP000179797">
    <property type="component" value="Unassembled WGS sequence"/>
</dbReference>
<keyword evidence="8 10" id="KW-0131">Cell cycle</keyword>
<dbReference type="OrthoDB" id="9801978at2"/>
<evidence type="ECO:0000256" key="1">
    <source>
        <dbReference type="ARBA" id="ARBA00022490"/>
    </source>
</evidence>
<dbReference type="InterPro" id="IPR051046">
    <property type="entry name" value="MurCDEF_CellWall_CoF430Synth"/>
</dbReference>
<dbReference type="GO" id="GO:0008766">
    <property type="term" value="F:UDP-N-acetylmuramoylalanyl-D-glutamyl-2,6-diaminopimelate-D-alanyl-D-alanine ligase activity"/>
    <property type="evidence" value="ECO:0007669"/>
    <property type="project" value="RHEA"/>
</dbReference>
<dbReference type="GO" id="GO:0051301">
    <property type="term" value="P:cell division"/>
    <property type="evidence" value="ECO:0007669"/>
    <property type="project" value="UniProtKB-KW"/>
</dbReference>
<dbReference type="Pfam" id="PF08245">
    <property type="entry name" value="Mur_ligase_M"/>
    <property type="match status" value="1"/>
</dbReference>
<dbReference type="InterPro" id="IPR036565">
    <property type="entry name" value="Mur-like_cat_sf"/>
</dbReference>